<organism evidence="1 2">
    <name type="scientific">Nitratireductor aquimarinus</name>
    <dbReference type="NCBI Taxonomy" id="889300"/>
    <lineage>
        <taxon>Bacteria</taxon>
        <taxon>Pseudomonadati</taxon>
        <taxon>Pseudomonadota</taxon>
        <taxon>Alphaproteobacteria</taxon>
        <taxon>Hyphomicrobiales</taxon>
        <taxon>Phyllobacteriaceae</taxon>
        <taxon>Nitratireductor</taxon>
    </lineage>
</organism>
<accession>A0ABU4AJY7</accession>
<reference evidence="1 2" key="1">
    <citation type="submission" date="2023-10" db="EMBL/GenBank/DDBJ databases">
        <authorList>
            <person name="Venkata Ramana C."/>
            <person name="Sasikala C."/>
            <person name="Dhurka M."/>
        </authorList>
    </citation>
    <scope>NUCLEOTIDE SEQUENCE [LARGE SCALE GENOMIC DNA]</scope>
    <source>
        <strain evidence="1 2">KCTC 32151</strain>
    </source>
</reference>
<evidence type="ECO:0000313" key="2">
    <source>
        <dbReference type="Proteomes" id="UP001185659"/>
    </source>
</evidence>
<protein>
    <submittedName>
        <fullName evidence="1">Uncharacterized protein</fullName>
    </submittedName>
</protein>
<dbReference type="Proteomes" id="UP001185659">
    <property type="component" value="Unassembled WGS sequence"/>
</dbReference>
<sequence length="100" mass="11279">MKKNFATKFFDACENFEDLSQSEARALLYRAALLLNNSSSQQEIAILIDSVAAFMDSYAEQEGVSRDEAVNEALIRWALSLNLVRVEDLEAAMLQEDRSQ</sequence>
<evidence type="ECO:0000313" key="1">
    <source>
        <dbReference type="EMBL" id="MDV6226541.1"/>
    </source>
</evidence>
<dbReference type="RefSeq" id="WP_317561143.1">
    <property type="nucleotide sequence ID" value="NZ_JAWLIP010000004.1"/>
</dbReference>
<comment type="caution">
    <text evidence="1">The sequence shown here is derived from an EMBL/GenBank/DDBJ whole genome shotgun (WGS) entry which is preliminary data.</text>
</comment>
<proteinExistence type="predicted"/>
<keyword evidence="2" id="KW-1185">Reference proteome</keyword>
<dbReference type="EMBL" id="JAWLIP010000004">
    <property type="protein sequence ID" value="MDV6226541.1"/>
    <property type="molecule type" value="Genomic_DNA"/>
</dbReference>
<gene>
    <name evidence="1" type="ORF">R2G56_09625</name>
</gene>
<name>A0ABU4AJY7_9HYPH</name>